<feature type="transmembrane region" description="Helical" evidence="1">
    <location>
        <begin position="6"/>
        <end position="25"/>
    </location>
</feature>
<protein>
    <submittedName>
        <fullName evidence="2">Uncharacterized protein</fullName>
    </submittedName>
</protein>
<comment type="caution">
    <text evidence="2">The sequence shown here is derived from an EMBL/GenBank/DDBJ whole genome shotgun (WGS) entry which is preliminary data.</text>
</comment>
<organism evidence="2 3">
    <name type="scientific">Rugamonas fusca</name>
    <dbReference type="NCBI Taxonomy" id="2758568"/>
    <lineage>
        <taxon>Bacteria</taxon>
        <taxon>Pseudomonadati</taxon>
        <taxon>Pseudomonadota</taxon>
        <taxon>Betaproteobacteria</taxon>
        <taxon>Burkholderiales</taxon>
        <taxon>Oxalobacteraceae</taxon>
        <taxon>Telluria group</taxon>
        <taxon>Rugamonas</taxon>
    </lineage>
</organism>
<gene>
    <name evidence="2" type="ORF">H3H36_13900</name>
</gene>
<sequence>MTLHQFLRFSLAMVIAYGTVLLVPLLVDYTFDTRTEYLAIIWLNVGLAVMRLKQIPFPLPDMGHIDVGGGLRVLWWALFWPSYLLPRK</sequence>
<evidence type="ECO:0000313" key="2">
    <source>
        <dbReference type="EMBL" id="MBA5606447.1"/>
    </source>
</evidence>
<keyword evidence="1" id="KW-1133">Transmembrane helix</keyword>
<evidence type="ECO:0000313" key="3">
    <source>
        <dbReference type="Proteomes" id="UP000566711"/>
    </source>
</evidence>
<dbReference type="AlphaFoldDB" id="A0A7W2EIK1"/>
<proteinExistence type="predicted"/>
<dbReference type="EMBL" id="JACEZS010000011">
    <property type="protein sequence ID" value="MBA5606447.1"/>
    <property type="molecule type" value="Genomic_DNA"/>
</dbReference>
<keyword evidence="3" id="KW-1185">Reference proteome</keyword>
<keyword evidence="1" id="KW-0812">Transmembrane</keyword>
<keyword evidence="1" id="KW-0472">Membrane</keyword>
<reference evidence="2 3" key="1">
    <citation type="submission" date="2020-07" db="EMBL/GenBank/DDBJ databases">
        <title>Novel species isolated from subtropical streams in China.</title>
        <authorList>
            <person name="Lu H."/>
        </authorList>
    </citation>
    <scope>NUCLEOTIDE SEQUENCE [LARGE SCALE GENOMIC DNA]</scope>
    <source>
        <strain evidence="2 3">FT3S</strain>
    </source>
</reference>
<dbReference type="RefSeq" id="WP_182218551.1">
    <property type="nucleotide sequence ID" value="NZ_JACEZS010000011.1"/>
</dbReference>
<evidence type="ECO:0000256" key="1">
    <source>
        <dbReference type="SAM" id="Phobius"/>
    </source>
</evidence>
<dbReference type="Proteomes" id="UP000566711">
    <property type="component" value="Unassembled WGS sequence"/>
</dbReference>
<name>A0A7W2EIK1_9BURK</name>
<accession>A0A7W2EIK1</accession>